<reference evidence="44" key="10">
    <citation type="submission" date="2020-01" db="EMBL/GenBank/DDBJ databases">
        <authorList>
            <consortium name="NCBI Pathogen Detection Project"/>
        </authorList>
    </citation>
    <scope>NUCLEOTIDE SEQUENCE</scope>
    <source>
        <strain evidence="49">2017-325981-023-01</strain>
        <strain evidence="45">CFIAFB20100120</strain>
        <strain evidence="44">CFIAFB20130012</strain>
        <strain evidence="47">CFIAFB20170037</strain>
        <strain evidence="46">CFIAFB20170045</strain>
        <strain evidence="48">DMG1500109</strain>
        <strain evidence="43">HPB3501</strain>
        <strain evidence="50">SFBRL218_S4</strain>
    </source>
</reference>
<evidence type="ECO:0000256" key="1">
    <source>
        <dbReference type="ARBA" id="ARBA00023015"/>
    </source>
</evidence>
<dbReference type="AlphaFoldDB" id="A0A0B8RH46"/>
<dbReference type="Proteomes" id="UP000841146">
    <property type="component" value="Unassembled WGS sequence"/>
</dbReference>
<evidence type="ECO:0000313" key="85">
    <source>
        <dbReference type="Proteomes" id="UP000528151"/>
    </source>
</evidence>
<accession>A0A0B8RH46</accession>
<evidence type="ECO:0000313" key="68">
    <source>
        <dbReference type="Proteomes" id="UP000376505"/>
    </source>
</evidence>
<evidence type="ECO:0000313" key="55">
    <source>
        <dbReference type="Proteomes" id="UP000272537"/>
    </source>
</evidence>
<evidence type="ECO:0000313" key="58">
    <source>
        <dbReference type="Proteomes" id="UP000336166"/>
    </source>
</evidence>
<evidence type="ECO:0000313" key="48">
    <source>
        <dbReference type="EMBL" id="HAC1753875.1"/>
    </source>
</evidence>
<dbReference type="InterPro" id="IPR036388">
    <property type="entry name" value="WH-like_DNA-bd_sf"/>
</dbReference>
<dbReference type="EMBL" id="AAANYN010000026">
    <property type="protein sequence ID" value="EAD5775299.1"/>
    <property type="molecule type" value="Genomic_DNA"/>
</dbReference>
<dbReference type="Proteomes" id="UP000844415">
    <property type="component" value="Unassembled WGS sequence"/>
</dbReference>
<dbReference type="GO" id="GO:0003700">
    <property type="term" value="F:DNA-binding transcription factor activity"/>
    <property type="evidence" value="ECO:0007669"/>
    <property type="project" value="InterPro"/>
</dbReference>
<evidence type="ECO:0000313" key="63">
    <source>
        <dbReference type="Proteomes" id="UP000350032"/>
    </source>
</evidence>
<dbReference type="InterPro" id="IPR047640">
    <property type="entry name" value="RpiR-like"/>
</dbReference>
<evidence type="ECO:0000313" key="93">
    <source>
        <dbReference type="Proteomes" id="UP000566721"/>
    </source>
</evidence>
<dbReference type="Proteomes" id="UP000393182">
    <property type="component" value="Unassembled WGS sequence"/>
</dbReference>
<evidence type="ECO:0000313" key="65">
    <source>
        <dbReference type="Proteomes" id="UP000358545"/>
    </source>
</evidence>
<dbReference type="EMBL" id="AAALRN010000003">
    <property type="protein sequence ID" value="EAD1184787.1"/>
    <property type="molecule type" value="Genomic_DNA"/>
</dbReference>
<dbReference type="Proteomes" id="UP000376505">
    <property type="component" value="Unassembled WGS sequence"/>
</dbReference>
<evidence type="ECO:0000313" key="80">
    <source>
        <dbReference type="Proteomes" id="UP000478704"/>
    </source>
</evidence>
<dbReference type="EMBL" id="AAANYR010000003">
    <property type="protein sequence ID" value="EAD5786069.1"/>
    <property type="molecule type" value="Genomic_DNA"/>
</dbReference>
<evidence type="ECO:0000313" key="98">
    <source>
        <dbReference type="Proteomes" id="UP000852906"/>
    </source>
</evidence>
<evidence type="ECO:0000313" key="40">
    <source>
        <dbReference type="EMBL" id="EDN7714865.1"/>
    </source>
</evidence>
<dbReference type="Proteomes" id="UP000549379">
    <property type="component" value="Unassembled WGS sequence"/>
</dbReference>
<evidence type="ECO:0000313" key="11">
    <source>
        <dbReference type="EMBL" id="EAD3792490.1"/>
    </source>
</evidence>
<dbReference type="EMBL" id="AABFVG010000001">
    <property type="protein sequence ID" value="EAH2280476.1"/>
    <property type="molecule type" value="Genomic_DNA"/>
</dbReference>
<dbReference type="EMBL" id="AANCRK010000003">
    <property type="protein sequence ID" value="EDN7714865.1"/>
    <property type="molecule type" value="Genomic_DNA"/>
</dbReference>
<dbReference type="EMBL" id="DAAJZA010000002">
    <property type="protein sequence ID" value="HAC1753875.1"/>
    <property type="molecule type" value="Genomic_DNA"/>
</dbReference>
<evidence type="ECO:0000313" key="39">
    <source>
        <dbReference type="EMBL" id="ECY9783233.1"/>
    </source>
</evidence>
<evidence type="ECO:0000313" key="33">
    <source>
        <dbReference type="EMBL" id="EAK9317919.1"/>
    </source>
</evidence>
<evidence type="ECO:0000313" key="45">
    <source>
        <dbReference type="EMBL" id="HAB8556880.1"/>
    </source>
</evidence>
<dbReference type="EMBL" id="DABXZF010000025">
    <property type="protein sequence ID" value="HAO5923048.1"/>
    <property type="molecule type" value="Genomic_DNA"/>
</dbReference>
<dbReference type="EMBL" id="AABBZO010000022">
    <property type="protein sequence ID" value="EAG4463471.1"/>
    <property type="molecule type" value="Genomic_DNA"/>
</dbReference>
<dbReference type="Proteomes" id="UP000455569">
    <property type="component" value="Unassembled WGS sequence"/>
</dbReference>
<evidence type="ECO:0000313" key="15">
    <source>
        <dbReference type="EMBL" id="EAE2355451.1"/>
    </source>
</evidence>
<dbReference type="Proteomes" id="UP000339309">
    <property type="component" value="Unassembled WGS sequence"/>
</dbReference>
<dbReference type="Pfam" id="PF01380">
    <property type="entry name" value="SIS"/>
    <property type="match status" value="1"/>
</dbReference>
<dbReference type="Proteomes" id="UP000389283">
    <property type="component" value="Unassembled WGS sequence"/>
</dbReference>
<reference evidence="86 87" key="8">
    <citation type="submission" date="2019-04" db="EMBL/GenBank/DDBJ databases">
        <authorList>
            <person name="Ashton P.M."/>
            <person name="Dallman T."/>
            <person name="Nair S."/>
            <person name="De Pinna E."/>
            <person name="Peters T."/>
            <person name="Grant K."/>
        </authorList>
    </citation>
    <scope>NUCLEOTIDE SEQUENCE [LARGE SCALE GENOMIC DNA]</scope>
    <source>
        <strain evidence="28 87">282333</strain>
        <strain evidence="29 86">282352</strain>
        <strain evidence="27 90">289003</strain>
        <strain evidence="16">RL15000286</strain>
    </source>
</reference>
<dbReference type="Proteomes" id="UP000460224">
    <property type="component" value="Unassembled WGS sequence"/>
</dbReference>
<gene>
    <name evidence="53" type="primary">ybbh_3</name>
    <name evidence="17" type="ORF">A8L61_09970</name>
    <name evidence="26" type="ORF">AB917_02750</name>
    <name evidence="6" type="ORF">ABZ57_03240</name>
    <name evidence="52" type="ORF">AJL21_04430</name>
    <name evidence="14" type="ORF">ART25_05895</name>
    <name evidence="7" type="ORF">ARY78_05440</name>
    <name evidence="21" type="ORF">B1N52_13675</name>
    <name evidence="20" type="ORF">B1S26_08645</name>
    <name evidence="22" type="ORF">B5K54_10800</name>
    <name evidence="18" type="ORF">BB997_06530</name>
    <name evidence="37" type="ORF">BCZ19_14815</name>
    <name evidence="19" type="ORF">BCZ21_15415</name>
    <name evidence="24" type="ORF">CA369_14375</name>
    <name evidence="23" type="ORF">CAV64_03155</name>
    <name evidence="28" type="ORF">D4920_00185</name>
    <name evidence="27" type="ORF">D4B11_14215</name>
    <name evidence="29" type="ORF">D5N24_14175</name>
    <name evidence="32" type="ORF">D7104_09365</name>
    <name evidence="51" type="ORF">DCK61_08620</name>
    <name evidence="25" type="ORF">DCT16_06610</name>
    <name evidence="8" type="ORF">DU018_10725</name>
    <name evidence="53" type="ORF">DYZ80_01755</name>
    <name evidence="16" type="ORF">E1W56_03755</name>
    <name evidence="30" type="ORF">E5F58_08385</name>
    <name evidence="31" type="ORF">E5H26_00220</name>
    <name evidence="13" type="ORF">EX365_05850</name>
    <name evidence="12" type="ORF">EXZ73_13520</name>
    <name evidence="38" type="ORF">F6436_14460</name>
    <name evidence="39" type="ORF">F6515_09505</name>
    <name evidence="33" type="ORF">FA835_12525</name>
    <name evidence="35" type="ORF">FLQ97_12420</name>
    <name evidence="34" type="ORF">FLR03_07605</name>
    <name evidence="36" type="ORF">FNX40_08190</name>
    <name evidence="54" type="ORF">FZW98_04720</name>
    <name evidence="42" type="ORF">G3O21_001217</name>
    <name evidence="48" type="ORF">GI949_02735</name>
    <name evidence="43" type="ORF">GIH49_14320</name>
    <name evidence="41" type="ORF">GJW51_05510</name>
    <name evidence="40" type="ORF">GQG13_07015</name>
    <name evidence="44" type="ORF">GYR60_13970</name>
    <name evidence="45" type="ORF">GYS09_06160</name>
    <name evidence="46" type="ORF">GYX23_07270</name>
    <name evidence="47" type="ORF">GYY14_06785</name>
    <name evidence="49" type="ORF">HQN34_001996</name>
    <name evidence="50" type="ORF">IP987_002262</name>
    <name evidence="9" type="ORF">KV70_02745</name>
    <name evidence="10" type="ORF">QD52_06865</name>
    <name evidence="11" type="ORF">UI29_06910</name>
    <name evidence="15" type="ORF">Y261_13930</name>
</gene>
<dbReference type="KEGG" id="lmok:CQ02_08510"/>
<evidence type="ECO:0000313" key="83">
    <source>
        <dbReference type="Proteomes" id="UP000525850"/>
    </source>
</evidence>
<reference evidence="94 95" key="3">
    <citation type="journal article" date="2018" name="Genome Biol.">
        <title>SKESA: strategic k-mer extension for scrupulous assemblies.</title>
        <authorList>
            <person name="Souvorov A."/>
            <person name="Agarwala R."/>
            <person name="Lipman D.J."/>
        </authorList>
    </citation>
    <scope>NUCLEOTIDE SEQUENCE [LARGE SCALE GENOMIC DNA]</scope>
    <source>
        <strain evidence="49">2017-325981-023-01</strain>
        <strain evidence="45 97">CFIAFB20100120</strain>
        <strain evidence="44 94">CFIAFB20130012</strain>
        <strain evidence="47">CFIAFB20170037</strain>
        <strain evidence="46 95">CFIAFB20170045</strain>
        <strain evidence="48 96">DMG1500109</strain>
        <strain evidence="43">HPB3501</strain>
        <strain evidence="50">SFBRL218_S4</strain>
    </source>
</reference>
<dbReference type="EMBL" id="AAAREG010000017">
    <property type="protein sequence ID" value="EAE2355451.1"/>
    <property type="molecule type" value="Genomic_DNA"/>
</dbReference>
<evidence type="ECO:0000313" key="67">
    <source>
        <dbReference type="Proteomes" id="UP000365297"/>
    </source>
</evidence>
<dbReference type="EMBL" id="DAAEZQ010000012">
    <property type="protein sequence ID" value="HAA9723315.1"/>
    <property type="molecule type" value="Genomic_DNA"/>
</dbReference>
<dbReference type="EMBL" id="AABAYG010000004">
    <property type="protein sequence ID" value="EAG2245463.1"/>
    <property type="molecule type" value="Genomic_DNA"/>
</dbReference>
<evidence type="ECO:0000313" key="90">
    <source>
        <dbReference type="Proteomes" id="UP000546397"/>
    </source>
</evidence>
<evidence type="ECO:0000259" key="5">
    <source>
        <dbReference type="PROSITE" id="PS51464"/>
    </source>
</evidence>
<dbReference type="Proteomes" id="UP000345329">
    <property type="component" value="Unassembled WGS sequence"/>
</dbReference>
<name>A0A0B8RH46_LISMN</name>
<dbReference type="PROSITE" id="PS51071">
    <property type="entry name" value="HTH_RPIR"/>
    <property type="match status" value="1"/>
</dbReference>
<dbReference type="EMBL" id="AACKDQ010000032">
    <property type="protein sequence ID" value="EAK9317919.1"/>
    <property type="molecule type" value="Genomic_DNA"/>
</dbReference>
<evidence type="ECO:0000313" key="6">
    <source>
        <dbReference type="EMBL" id="EAC4551485.1"/>
    </source>
</evidence>
<dbReference type="EMBL" id="AAAIXK010000002">
    <property type="protein sequence ID" value="EAC5549878.1"/>
    <property type="molecule type" value="Genomic_DNA"/>
</dbReference>
<dbReference type="Proteomes" id="UP000840197">
    <property type="component" value="Unassembled WGS sequence"/>
</dbReference>
<evidence type="ECO:0000313" key="61">
    <source>
        <dbReference type="Proteomes" id="UP000344343"/>
    </source>
</evidence>
<evidence type="ECO:0000313" key="96">
    <source>
        <dbReference type="Proteomes" id="UP000843775"/>
    </source>
</evidence>
<evidence type="ECO:0000313" key="60">
    <source>
        <dbReference type="Proteomes" id="UP000339309"/>
    </source>
</evidence>
<dbReference type="Proteomes" id="UP000548278">
    <property type="component" value="Unassembled WGS sequence"/>
</dbReference>
<dbReference type="EMBL" id="AAAIKW010000002">
    <property type="protein sequence ID" value="EAC4551485.1"/>
    <property type="molecule type" value="Genomic_DNA"/>
</dbReference>
<evidence type="ECO:0000256" key="2">
    <source>
        <dbReference type="ARBA" id="ARBA00023125"/>
    </source>
</evidence>
<evidence type="ECO:0000313" key="17">
    <source>
        <dbReference type="EMBL" id="EAG0867600.1"/>
    </source>
</evidence>
<dbReference type="Proteomes" id="UP000350032">
    <property type="component" value="Unassembled WGS sequence"/>
</dbReference>
<evidence type="ECO:0000313" key="29">
    <source>
        <dbReference type="EMBL" id="EAH3295549.1"/>
    </source>
</evidence>
<evidence type="ECO:0000313" key="82">
    <source>
        <dbReference type="Proteomes" id="UP000489121"/>
    </source>
</evidence>
<evidence type="ECO:0000313" key="30">
    <source>
        <dbReference type="EMBL" id="EAH4241994.1"/>
    </source>
</evidence>
<dbReference type="Proteomes" id="UP000527632">
    <property type="component" value="Unassembled WGS sequence"/>
</dbReference>
<dbReference type="EMBL" id="MJTJ01000006">
    <property type="protein sequence ID" value="OET52541.1"/>
    <property type="molecule type" value="Genomic_DNA"/>
</dbReference>
<keyword evidence="2" id="KW-0238">DNA-binding</keyword>
<evidence type="ECO:0000313" key="88">
    <source>
        <dbReference type="Proteomes" id="UP000540117"/>
    </source>
</evidence>
<evidence type="ECO:0000313" key="69">
    <source>
        <dbReference type="Proteomes" id="UP000379076"/>
    </source>
</evidence>
<evidence type="ECO:0000313" key="8">
    <source>
        <dbReference type="EMBL" id="EAC6548824.1"/>
    </source>
</evidence>
<evidence type="ECO:0000313" key="43">
    <source>
        <dbReference type="EMBL" id="HAA9723315.1"/>
    </source>
</evidence>
<evidence type="ECO:0000313" key="27">
    <source>
        <dbReference type="EMBL" id="EAG9520920.1"/>
    </source>
</evidence>
<dbReference type="EMBL" id="AABAGT010000014">
    <property type="protein sequence ID" value="EAG0867600.1"/>
    <property type="molecule type" value="Genomic_DNA"/>
</dbReference>
<dbReference type="InterPro" id="IPR035472">
    <property type="entry name" value="RpiR-like_SIS"/>
</dbReference>
<evidence type="ECO:0000313" key="23">
    <source>
        <dbReference type="EMBL" id="EAG4330236.1"/>
    </source>
</evidence>
<dbReference type="GO" id="GO:0097367">
    <property type="term" value="F:carbohydrate derivative binding"/>
    <property type="evidence" value="ECO:0007669"/>
    <property type="project" value="InterPro"/>
</dbReference>
<reference evidence="51 77" key="4">
    <citation type="submission" date="2018-04" db="EMBL/GenBank/DDBJ databases">
        <title>Genome Analysis of a Prevalent Clone of Listeria monocytogenes Sequence Type 87 in China.</title>
        <authorList>
            <person name="Wang Y."/>
        </authorList>
    </citation>
    <scope>NUCLEOTIDE SEQUENCE [LARGE SCALE GENOMIC DNA]</scope>
    <source>
        <strain evidence="51 77">ICDC_LM1523</strain>
    </source>
</reference>
<dbReference type="Proteomes" id="UP000540117">
    <property type="component" value="Unassembled WGS sequence"/>
</dbReference>
<dbReference type="Proteomes" id="UP000423131">
    <property type="component" value="Unassembled WGS sequence"/>
</dbReference>
<evidence type="ECO:0000313" key="87">
    <source>
        <dbReference type="Proteomes" id="UP000533021"/>
    </source>
</evidence>
<evidence type="ECO:0000313" key="97">
    <source>
        <dbReference type="Proteomes" id="UP000844415"/>
    </source>
</evidence>
<dbReference type="InterPro" id="IPR046348">
    <property type="entry name" value="SIS_dom_sf"/>
</dbReference>
<dbReference type="SUPFAM" id="SSF46689">
    <property type="entry name" value="Homeodomain-like"/>
    <property type="match status" value="1"/>
</dbReference>
<dbReference type="Proteomes" id="UP000331186">
    <property type="component" value="Unassembled WGS sequence"/>
</dbReference>
<dbReference type="EMBL" id="AAHZFY010000032">
    <property type="protein sequence ID" value="ECB9514519.1"/>
    <property type="molecule type" value="Genomic_DNA"/>
</dbReference>
<dbReference type="EMBL" id="AABGHY010000013">
    <property type="protein sequence ID" value="EAH3295549.1"/>
    <property type="molecule type" value="Genomic_DNA"/>
</dbReference>
<evidence type="ECO:0000313" key="50">
    <source>
        <dbReference type="EMBL" id="HAO5923048.1"/>
    </source>
</evidence>
<dbReference type="Proteomes" id="UP000365297">
    <property type="component" value="Unassembled WGS sequence"/>
</dbReference>
<organism evidence="10 72">
    <name type="scientific">Listeria monocytogenes</name>
    <dbReference type="NCBI Taxonomy" id="1639"/>
    <lineage>
        <taxon>Bacteria</taxon>
        <taxon>Bacillati</taxon>
        <taxon>Bacillota</taxon>
        <taxon>Bacilli</taxon>
        <taxon>Bacillales</taxon>
        <taxon>Listeriaceae</taxon>
        <taxon>Listeria</taxon>
    </lineage>
</organism>
<evidence type="ECO:0000256" key="3">
    <source>
        <dbReference type="ARBA" id="ARBA00023163"/>
    </source>
</evidence>
<evidence type="ECO:0000313" key="13">
    <source>
        <dbReference type="EMBL" id="EAD5786069.1"/>
    </source>
</evidence>
<dbReference type="EMBL" id="AALAQH010000012">
    <property type="protein sequence ID" value="ECX6925926.1"/>
    <property type="molecule type" value="Genomic_DNA"/>
</dbReference>
<evidence type="ECO:0000313" key="32">
    <source>
        <dbReference type="EMBL" id="EAK8897917.1"/>
    </source>
</evidence>
<feature type="domain" description="SIS" evidence="5">
    <location>
        <begin position="124"/>
        <end position="265"/>
    </location>
</feature>
<dbReference type="EMBL" id="AAAMZD010000003">
    <property type="protein sequence ID" value="EAD3792490.1"/>
    <property type="molecule type" value="Genomic_DNA"/>
</dbReference>
<dbReference type="PANTHER" id="PTHR30514">
    <property type="entry name" value="GLUCOKINASE"/>
    <property type="match status" value="1"/>
</dbReference>
<evidence type="ECO:0000313" key="10">
    <source>
        <dbReference type="EMBL" id="EAD1184787.1"/>
    </source>
</evidence>
<reference evidence="54 56" key="9">
    <citation type="submission" date="2019-08" db="EMBL/GenBank/DDBJ databases">
        <title>Soil Listeria distribution.</title>
        <authorList>
            <person name="Liao J."/>
        </authorList>
    </citation>
    <scope>NUCLEOTIDE SEQUENCE [LARGE SCALE GENOMIC DNA]</scope>
    <source>
        <strain evidence="54 56">IN-RH-2-BL1</strain>
    </source>
</reference>
<dbReference type="InterPro" id="IPR001347">
    <property type="entry name" value="SIS_dom"/>
</dbReference>
<evidence type="ECO:0000313" key="92">
    <source>
        <dbReference type="Proteomes" id="UP000549379"/>
    </source>
</evidence>
<evidence type="ECO:0000313" key="62">
    <source>
        <dbReference type="Proteomes" id="UP000345329"/>
    </source>
</evidence>
<evidence type="ECO:0000313" key="51">
    <source>
        <dbReference type="EMBL" id="KAA9448922.1"/>
    </source>
</evidence>
<dbReference type="EMBL" id="AANDSR010000003">
    <property type="protein sequence ID" value="EDN9836112.1"/>
    <property type="molecule type" value="Genomic_DNA"/>
</dbReference>
<dbReference type="Proteomes" id="UP000844471">
    <property type="component" value="Unassembled WGS sequence"/>
</dbReference>
<evidence type="ECO:0000313" key="77">
    <source>
        <dbReference type="Proteomes" id="UP000460224"/>
    </source>
</evidence>
<evidence type="ECO:0000313" key="94">
    <source>
        <dbReference type="Proteomes" id="UP000840197"/>
    </source>
</evidence>
<dbReference type="PANTHER" id="PTHR30514:SF10">
    <property type="entry name" value="MURR_RPIR FAMILY TRANSCRIPTIONAL REGULATOR"/>
    <property type="match status" value="1"/>
</dbReference>
<dbReference type="EMBL" id="AABGUK010000003">
    <property type="protein sequence ID" value="EAH4241994.1"/>
    <property type="molecule type" value="Genomic_DNA"/>
</dbReference>
<evidence type="ECO:0000259" key="4">
    <source>
        <dbReference type="PROSITE" id="PS51071"/>
    </source>
</evidence>
<dbReference type="InterPro" id="IPR009057">
    <property type="entry name" value="Homeodomain-like_sf"/>
</dbReference>
<evidence type="ECO:0000313" key="20">
    <source>
        <dbReference type="EMBL" id="EAG2245463.1"/>
    </source>
</evidence>
<dbReference type="Proteomes" id="UP000843775">
    <property type="component" value="Unassembled WGS sequence"/>
</dbReference>
<dbReference type="EMBL" id="DAAIJL010000004">
    <property type="protein sequence ID" value="HAB8556880.1"/>
    <property type="molecule type" value="Genomic_DNA"/>
</dbReference>
<evidence type="ECO:0000313" key="28">
    <source>
        <dbReference type="EMBL" id="EAH2280476.1"/>
    </source>
</evidence>
<dbReference type="EMBL" id="VTIK01000001">
    <property type="protein sequence ID" value="TYU56845.1"/>
    <property type="molecule type" value="Genomic_DNA"/>
</dbReference>
<evidence type="ECO:0000313" key="26">
    <source>
        <dbReference type="EMBL" id="EAG6989500.1"/>
    </source>
</evidence>
<dbReference type="Proteomes" id="UP000336166">
    <property type="component" value="Unassembled WGS sequence"/>
</dbReference>
<dbReference type="Proteomes" id="UP000354255">
    <property type="component" value="Unassembled WGS sequence"/>
</dbReference>
<evidence type="ECO:0000313" key="25">
    <source>
        <dbReference type="EMBL" id="EAG6169049.1"/>
    </source>
</evidence>
<evidence type="ECO:0000313" key="59">
    <source>
        <dbReference type="Proteomes" id="UP000337746"/>
    </source>
</evidence>
<keyword evidence="1" id="KW-0805">Transcription regulation</keyword>
<evidence type="ECO:0000313" key="7">
    <source>
        <dbReference type="EMBL" id="EAC5549878.1"/>
    </source>
</evidence>
<reference evidence="59 62" key="5">
    <citation type="submission" date="2018-06" db="EMBL/GenBank/DDBJ databases">
        <authorList>
            <consortium name="GenomeTrakr: Next Generation Sequencing Network for Food Pathogen Tracability"/>
        </authorList>
    </citation>
    <scope>NUCLEOTIDE SEQUENCE [LARGE SCALE GENOMIC DNA]</scope>
    <source>
        <strain evidence="22 92">10B02965A-1</strain>
        <strain evidence="24 85">CFSAN063727</strain>
        <strain evidence="40 76">CFSAN102901</strain>
        <strain evidence="14 69">FDA00006494</strain>
        <strain evidence="7 67">FDA00007096</strain>
        <strain evidence="10 72">FDA00008584</strain>
        <strain evidence="20">FDA00011243</strain>
        <strain evidence="8 57">FDA00013332</strain>
        <strain evidence="13 61">FDA00013853</strain>
        <strain evidence="34 74">FDA00014336</strain>
        <strain evidence="36 70">FDA00014370</strain>
        <strain evidence="35 71">FDA00014392</strain>
        <strain evidence="42">FDA00015054</strain>
        <strain evidence="23 88">FDA1005580-S054-001</strain>
        <strain evidence="80">FDA1090798-S029-001</strain>
        <strain evidence="81">FDA956581-098-004</strain>
        <strain evidence="21 83">FDA960927-006-004</strain>
        <strain evidence="25 93">FLAG-38921</strain>
        <strain evidence="37 75">FLAG-51482A</strain>
        <strain evidence="19 59">FLAG-54356</strain>
        <strain evidence="12 68">FSIS31901579</strain>
        <strain evidence="30 84">LS1344</strain>
        <strain evidence="31 89">LS1419</strain>
        <strain evidence="41 78">OSF101448</strain>
        <strain evidence="11 62">VA-WGS-00405</strain>
    </source>
</reference>
<evidence type="ECO:0000313" key="71">
    <source>
        <dbReference type="Proteomes" id="UP000398321"/>
    </source>
</evidence>
<keyword evidence="3" id="KW-0804">Transcription</keyword>
<dbReference type="RefSeq" id="WP_003727332.1">
    <property type="nucleotide sequence ID" value="NC_021824.1"/>
</dbReference>
<dbReference type="Proteomes" id="UP000344343">
    <property type="component" value="Unassembled WGS sequence"/>
</dbReference>
<evidence type="ECO:0000313" key="66">
    <source>
        <dbReference type="Proteomes" id="UP000364988"/>
    </source>
</evidence>
<sequence>MSNGSIINRIEGILNDLPKSEKKIGQAVLANPEFTTTASIHKLAQKADASGAAVIRFCKSIGLQSFPELKRQLSLDLAQPQKKGYYDIEPNEDFHTITEKLVSNMIQTMNDTASQLDEAKVLEACELLGEADTIYTYGVGASWLVAEDISQKWLRAGKHVLATQDAHVLAMAFATGKKKAVFIAISNSGETSEVLQLVDQAKLNNVIVISLTRFGSNKLKEKADLSLETSRAPEAEIRSTATSSRQAQLLVIDILFYYYASHHYDEMIQQIKHSREATNRFRE</sequence>
<evidence type="ECO:0000313" key="57">
    <source>
        <dbReference type="Proteomes" id="UP000331186"/>
    </source>
</evidence>
<dbReference type="EMBL" id="AAHZFN010000008">
    <property type="protein sequence ID" value="ECB9473549.1"/>
    <property type="molecule type" value="Genomic_DNA"/>
</dbReference>
<reference evidence="52 98" key="1">
    <citation type="submission" date="2016-09" db="EMBL/GenBank/DDBJ databases">
        <title>100K Listeria isolates.</title>
        <authorList>
            <person name="Chen P."/>
            <person name="Weimer B.C."/>
            <person name="Kong N."/>
            <person name="Huang B."/>
        </authorList>
    </citation>
    <scope>NUCLEOTIDE SEQUENCE [LARGE SCALE GENOMIC DNA]</scope>
    <source>
        <strain evidence="52 98">BCW_2383</strain>
    </source>
</reference>
<dbReference type="Gene3D" id="1.10.10.10">
    <property type="entry name" value="Winged helix-like DNA-binding domain superfamily/Winged helix DNA-binding domain"/>
    <property type="match status" value="1"/>
</dbReference>
<dbReference type="Pfam" id="PF01418">
    <property type="entry name" value="HTH_6"/>
    <property type="match status" value="1"/>
</dbReference>
<evidence type="ECO:0000313" key="53">
    <source>
        <dbReference type="EMBL" id="RKA08562.1"/>
    </source>
</evidence>
<evidence type="ECO:0000313" key="86">
    <source>
        <dbReference type="Proteomes" id="UP000530452"/>
    </source>
</evidence>
<dbReference type="EMBL" id="DAAIHR010000018">
    <property type="protein sequence ID" value="HAB8399633.1"/>
    <property type="molecule type" value="Genomic_DNA"/>
</dbReference>
<evidence type="ECO:0000313" key="72">
    <source>
        <dbReference type="Proteomes" id="UP000403352"/>
    </source>
</evidence>
<dbReference type="Gene3D" id="3.40.50.10490">
    <property type="entry name" value="Glucose-6-phosphate isomerase like protein, domain 1"/>
    <property type="match status" value="1"/>
</dbReference>
<evidence type="ECO:0000313" key="89">
    <source>
        <dbReference type="Proteomes" id="UP000540417"/>
    </source>
</evidence>
<evidence type="ECO:0000313" key="42">
    <source>
        <dbReference type="EMBL" id="EDP8513815.1"/>
    </source>
</evidence>
<evidence type="ECO:0000313" key="91">
    <source>
        <dbReference type="Proteomes" id="UP000548278"/>
    </source>
</evidence>
<dbReference type="Proteomes" id="UP000843503">
    <property type="component" value="Unassembled WGS sequence"/>
</dbReference>
<dbReference type="Proteomes" id="UP000481141">
    <property type="component" value="Unassembled WGS sequence"/>
</dbReference>
<evidence type="ECO:0000313" key="47">
    <source>
        <dbReference type="EMBL" id="HAC0275085.1"/>
    </source>
</evidence>
<evidence type="ECO:0000313" key="21">
    <source>
        <dbReference type="EMBL" id="EAG2516218.1"/>
    </source>
</evidence>
<evidence type="ECO:0000313" key="36">
    <source>
        <dbReference type="EMBL" id="ECC1556773.1"/>
    </source>
</evidence>
<dbReference type="EMBL" id="AABAWE010000012">
    <property type="protein sequence ID" value="EAG2088623.1"/>
    <property type="molecule type" value="Genomic_DNA"/>
</dbReference>
<evidence type="ECO:0000313" key="19">
    <source>
        <dbReference type="EMBL" id="EAG2088623.1"/>
    </source>
</evidence>
<dbReference type="EMBL" id="AABATR010000003">
    <property type="protein sequence ID" value="EAG1893251.1"/>
    <property type="molecule type" value="Genomic_DNA"/>
</dbReference>
<feature type="domain" description="HTH rpiR-type" evidence="4">
    <location>
        <begin position="4"/>
        <end position="80"/>
    </location>
</feature>
<dbReference type="EMBL" id="AAAKQF010000002">
    <property type="protein sequence ID" value="EAC9039109.1"/>
    <property type="molecule type" value="Genomic_DNA"/>
</dbReference>
<dbReference type="EMBL" id="DAAJFY010000003">
    <property type="protein sequence ID" value="HAC0275085.1"/>
    <property type="molecule type" value="Genomic_DNA"/>
</dbReference>
<evidence type="ECO:0000313" key="16">
    <source>
        <dbReference type="EMBL" id="EAE4941151.1"/>
    </source>
</evidence>
<evidence type="ECO:0000313" key="75">
    <source>
        <dbReference type="Proteomes" id="UP000427828"/>
    </source>
</evidence>
<evidence type="ECO:0000313" key="37">
    <source>
        <dbReference type="EMBL" id="ECX6925926.1"/>
    </source>
</evidence>
<dbReference type="Proteomes" id="UP000533021">
    <property type="component" value="Unassembled WGS sequence"/>
</dbReference>
<dbReference type="EMBL" id="AABBHO010000032">
    <property type="protein sequence ID" value="EAG2997769.1"/>
    <property type="molecule type" value="Genomic_DNA"/>
</dbReference>
<dbReference type="EMBL" id="AAASLB010000002">
    <property type="protein sequence ID" value="EAE4941151.1"/>
    <property type="molecule type" value="Genomic_DNA"/>
</dbReference>
<dbReference type="EMBL" id="AAAQQZ010000003">
    <property type="protein sequence ID" value="EAE1338429.1"/>
    <property type="molecule type" value="Genomic_DNA"/>
</dbReference>
<dbReference type="GO" id="GO:1901135">
    <property type="term" value="P:carbohydrate derivative metabolic process"/>
    <property type="evidence" value="ECO:0007669"/>
    <property type="project" value="InterPro"/>
</dbReference>
<evidence type="ECO:0000313" key="81">
    <source>
        <dbReference type="Proteomes" id="UP000481141"/>
    </source>
</evidence>
<dbReference type="EMBL" id="AABDGJ010000002">
    <property type="protein sequence ID" value="EAG6989500.1"/>
    <property type="molecule type" value="Genomic_DNA"/>
</dbReference>
<dbReference type="CDD" id="cd05013">
    <property type="entry name" value="SIS_RpiR"/>
    <property type="match status" value="1"/>
</dbReference>
<evidence type="ECO:0000313" key="14">
    <source>
        <dbReference type="EMBL" id="EAE1338429.1"/>
    </source>
</evidence>
<evidence type="ECO:0000313" key="46">
    <source>
        <dbReference type="EMBL" id="HAC0012805.1"/>
    </source>
</evidence>
<dbReference type="EMBL" id="AAIAJJ010000004">
    <property type="protein sequence ID" value="ECC1556773.1"/>
    <property type="molecule type" value="Genomic_DNA"/>
</dbReference>
<comment type="caution">
    <text evidence="10">The sequence shown here is derived from an EMBL/GenBank/DDBJ whole genome shotgun (WGS) entry which is preliminary data.</text>
</comment>
<evidence type="ECO:0000313" key="31">
    <source>
        <dbReference type="EMBL" id="EAH4371118.1"/>
    </source>
</evidence>
<dbReference type="EMBL" id="AABBYJ010000002">
    <property type="protein sequence ID" value="EAG4330236.1"/>
    <property type="molecule type" value="Genomic_DNA"/>
</dbReference>
<dbReference type="EMBL" id="AABBAW010000008">
    <property type="protein sequence ID" value="EAG2516218.1"/>
    <property type="molecule type" value="Genomic_DNA"/>
</dbReference>
<dbReference type="Proteomes" id="UP000427828">
    <property type="component" value="Unassembled WGS sequence"/>
</dbReference>
<evidence type="ECO:0000313" key="12">
    <source>
        <dbReference type="EMBL" id="EAD5775299.1"/>
    </source>
</evidence>
<dbReference type="Proteomes" id="UP000358545">
    <property type="component" value="Unassembled WGS sequence"/>
</dbReference>
<dbReference type="Proteomes" id="UP000853596">
    <property type="component" value="Unassembled WGS sequence"/>
</dbReference>
<dbReference type="EMBL" id="AALEDS010000021">
    <property type="protein sequence ID" value="ECY6545525.1"/>
    <property type="molecule type" value="Genomic_DNA"/>
</dbReference>
<dbReference type="SUPFAM" id="SSF53697">
    <property type="entry name" value="SIS domain"/>
    <property type="match status" value="1"/>
</dbReference>
<evidence type="ECO:0000313" key="76">
    <source>
        <dbReference type="Proteomes" id="UP000455569"/>
    </source>
</evidence>
<dbReference type="Proteomes" id="UP000478682">
    <property type="component" value="Unassembled WGS sequence"/>
</dbReference>
<evidence type="ECO:0000313" key="44">
    <source>
        <dbReference type="EMBL" id="HAB8399633.1"/>
    </source>
</evidence>
<evidence type="ECO:0000313" key="70">
    <source>
        <dbReference type="Proteomes" id="UP000389283"/>
    </source>
</evidence>
<evidence type="ECO:0000313" key="78">
    <source>
        <dbReference type="Proteomes" id="UP000467347"/>
    </source>
</evidence>
<dbReference type="EMBL" id="QXLS01000003">
    <property type="protein sequence ID" value="RKA08562.1"/>
    <property type="molecule type" value="Genomic_DNA"/>
</dbReference>
<evidence type="ECO:0000313" key="84">
    <source>
        <dbReference type="Proteomes" id="UP000527632"/>
    </source>
</evidence>
<evidence type="ECO:0000313" key="54">
    <source>
        <dbReference type="EMBL" id="TYU56845.1"/>
    </source>
</evidence>
<evidence type="ECO:0000313" key="52">
    <source>
        <dbReference type="EMBL" id="OET52541.1"/>
    </source>
</evidence>
<evidence type="ECO:0000313" key="9">
    <source>
        <dbReference type="EMBL" id="EAC9039109.1"/>
    </source>
</evidence>
<evidence type="ECO:0000313" key="41">
    <source>
        <dbReference type="EMBL" id="EDN9836112.1"/>
    </source>
</evidence>
<dbReference type="EMBL" id="AAAJKI010000027">
    <property type="protein sequence ID" value="EAC6548824.1"/>
    <property type="molecule type" value="Genomic_DNA"/>
</dbReference>
<dbReference type="EMBL" id="QDAY01000003">
    <property type="protein sequence ID" value="KAA9448922.1"/>
    <property type="molecule type" value="Genomic_DNA"/>
</dbReference>
<dbReference type="GO" id="GO:0003677">
    <property type="term" value="F:DNA binding"/>
    <property type="evidence" value="ECO:0007669"/>
    <property type="project" value="UniProtKB-KW"/>
</dbReference>
<dbReference type="EMBL" id="AABCVX010000003">
    <property type="protein sequence ID" value="EAG6169049.1"/>
    <property type="molecule type" value="Genomic_DNA"/>
</dbReference>
<evidence type="ECO:0000313" key="38">
    <source>
        <dbReference type="EMBL" id="ECY6545525.1"/>
    </source>
</evidence>
<dbReference type="InterPro" id="IPR000281">
    <property type="entry name" value="HTH_RpiR"/>
</dbReference>
<evidence type="ECO:0000313" key="74">
    <source>
        <dbReference type="Proteomes" id="UP000423131"/>
    </source>
</evidence>
<dbReference type="Proteomes" id="UP000852906">
    <property type="component" value="Unassembled WGS sequence"/>
</dbReference>
<dbReference type="Proteomes" id="UP000272537">
    <property type="component" value="Unassembled WGS sequence"/>
</dbReference>
<evidence type="ECO:0000313" key="73">
    <source>
        <dbReference type="Proteomes" id="UP000410967"/>
    </source>
</evidence>
<dbReference type="Proteomes" id="UP000540417">
    <property type="component" value="Unassembled WGS sequence"/>
</dbReference>
<dbReference type="OMA" id="VPFIHRS"/>
<dbReference type="Proteomes" id="UP000322220">
    <property type="component" value="Unassembled WGS sequence"/>
</dbReference>
<dbReference type="EMBL" id="AACJYH010000006">
    <property type="protein sequence ID" value="EAK8897917.1"/>
    <property type="molecule type" value="Genomic_DNA"/>
</dbReference>
<proteinExistence type="predicted"/>
<dbReference type="EMBL" id="DAAJCS010000004">
    <property type="protein sequence ID" value="HAC0012805.1"/>
    <property type="molecule type" value="Genomic_DNA"/>
</dbReference>
<dbReference type="Proteomes" id="UP000410967">
    <property type="component" value="Unassembled WGS sequence"/>
</dbReference>
<evidence type="ECO:0000313" key="49">
    <source>
        <dbReference type="EMBL" id="HAJ9593773.1"/>
    </source>
</evidence>
<dbReference type="EMBL" id="AANPAU010000003">
    <property type="protein sequence ID" value="EDP8513815.1"/>
    <property type="molecule type" value="Genomic_DNA"/>
</dbReference>
<dbReference type="Proteomes" id="UP000379076">
    <property type="component" value="Unassembled WGS sequence"/>
</dbReference>
<dbReference type="PROSITE" id="PS51464">
    <property type="entry name" value="SIS"/>
    <property type="match status" value="1"/>
</dbReference>
<dbReference type="Proteomes" id="UP000528151">
    <property type="component" value="Unassembled WGS sequence"/>
</dbReference>
<dbReference type="Proteomes" id="UP000525850">
    <property type="component" value="Unassembled WGS sequence"/>
</dbReference>
<dbReference type="Proteomes" id="UP000337746">
    <property type="component" value="Unassembled WGS sequence"/>
</dbReference>
<reference evidence="53 55" key="2">
    <citation type="journal article" date="2018" name="BMC Genomics">
        <title>Genes significantly associated with lineage II food isolates of Listeria monocytogenes.</title>
        <authorList>
            <person name="Pirone-Davies C."/>
            <person name="Chen Y."/>
            <person name="Pightling A."/>
            <person name="Ryan G."/>
            <person name="Wang Y."/>
            <person name="Yao K."/>
            <person name="Hoffmann M."/>
            <person name="Allard M.W."/>
        </authorList>
    </citation>
    <scope>NUCLEOTIDE SEQUENCE [LARGE SCALE GENOMIC DNA]</scope>
    <source>
        <strain evidence="53 55">PNUSAL000550</strain>
    </source>
</reference>
<evidence type="ECO:0000313" key="22">
    <source>
        <dbReference type="EMBL" id="EAG2997769.1"/>
    </source>
</evidence>
<evidence type="ECO:0000313" key="95">
    <source>
        <dbReference type="Proteomes" id="UP000841146"/>
    </source>
</evidence>
<dbReference type="Proteomes" id="UP000364988">
    <property type="component" value="Unassembled WGS sequence"/>
</dbReference>
<dbReference type="Proteomes" id="UP000403352">
    <property type="component" value="Unassembled WGS sequence"/>
</dbReference>
<evidence type="ECO:0000313" key="64">
    <source>
        <dbReference type="Proteomes" id="UP000354255"/>
    </source>
</evidence>
<dbReference type="Proteomes" id="UP000398321">
    <property type="component" value="Unassembled WGS sequence"/>
</dbReference>
<evidence type="ECO:0000313" key="56">
    <source>
        <dbReference type="Proteomes" id="UP000322220"/>
    </source>
</evidence>
<dbReference type="EMBL" id="AALGDA010000028">
    <property type="protein sequence ID" value="ECY9783233.1"/>
    <property type="molecule type" value="Genomic_DNA"/>
</dbReference>
<dbReference type="Proteomes" id="UP000546397">
    <property type="component" value="Unassembled WGS sequence"/>
</dbReference>
<evidence type="ECO:0000313" key="35">
    <source>
        <dbReference type="EMBL" id="ECB9514519.1"/>
    </source>
</evidence>
<dbReference type="EMBL" id="AABGVJ010000001">
    <property type="protein sequence ID" value="EAH4371118.1"/>
    <property type="molecule type" value="Genomic_DNA"/>
</dbReference>
<evidence type="ECO:0000313" key="24">
    <source>
        <dbReference type="EMBL" id="EAG4463471.1"/>
    </source>
</evidence>
<dbReference type="Proteomes" id="UP000489121">
    <property type="component" value="Unassembled WGS sequence"/>
</dbReference>
<evidence type="ECO:0000313" key="79">
    <source>
        <dbReference type="Proteomes" id="UP000478682"/>
    </source>
</evidence>
<reference evidence="32 63" key="6">
    <citation type="submission" date="2018-10" db="EMBL/GenBank/DDBJ databases">
        <authorList>
            <consortium name="PulseNet: The National Subtyping Network for Foodborne Disease Surveillance"/>
            <person name="Tarr C.L."/>
            <person name="Trees E."/>
            <person name="Katz L.S."/>
            <person name="Carleton-Romer H.A."/>
            <person name="Stroika S."/>
            <person name="Kucerova Z."/>
            <person name="Roache K.F."/>
            <person name="Sabol A.L."/>
            <person name="Besser J."/>
            <person name="Gerner-Smidt P."/>
        </authorList>
    </citation>
    <scope>NUCLEOTIDE SEQUENCE [LARGE SCALE GENOMIC DNA]</scope>
    <source>
        <strain evidence="6 60">2015L-6227</strain>
        <strain evidence="15 58">PNUSAL000134</strain>
        <strain evidence="9 64">PNUSAL000910</strain>
        <strain evidence="17 65">PNUSAL002180</strain>
        <strain evidence="18 79">PNUSAL002298</strain>
        <strain evidence="32 63">PNUSAL004402</strain>
        <strain evidence="39 82">PNUSAL005692</strain>
    </source>
</reference>
<dbReference type="Proteomes" id="UP000530452">
    <property type="component" value="Unassembled WGS sequence"/>
</dbReference>
<evidence type="ECO:0000313" key="34">
    <source>
        <dbReference type="EMBL" id="ECB9473549.1"/>
    </source>
</evidence>
<dbReference type="Proteomes" id="UP000478704">
    <property type="component" value="Unassembled WGS sequence"/>
</dbReference>
<dbReference type="EMBL" id="AABEMN010000026">
    <property type="protein sequence ID" value="EAG9520920.1"/>
    <property type="molecule type" value="Genomic_DNA"/>
</dbReference>
<reference evidence="73 91" key="7">
    <citation type="submission" date="2019-04" db="EMBL/GenBank/DDBJ databases">
        <authorList>
            <consortium name="GenomeTrakr network: Whole genome sequencing for foodborne pathogen traceback"/>
        </authorList>
    </citation>
    <scope>NUCLEOTIDE SEQUENCE [LARGE SCALE GENOMIC DNA]</scope>
    <source>
        <strain evidence="26 91">CFSAN004300</strain>
        <strain evidence="38 66">FLAG-55987</strain>
        <strain evidence="33 73">PHLUSALM00088</strain>
    </source>
</reference>
<dbReference type="Proteomes" id="UP000842809">
    <property type="component" value="Unassembled WGS sequence"/>
</dbReference>
<dbReference type="EMBL" id="DABJAN010000004">
    <property type="protein sequence ID" value="HAJ9593773.1"/>
    <property type="molecule type" value="Genomic_DNA"/>
</dbReference>
<dbReference type="Proteomes" id="UP000566721">
    <property type="component" value="Unassembled WGS sequence"/>
</dbReference>
<evidence type="ECO:0000313" key="18">
    <source>
        <dbReference type="EMBL" id="EAG1893251.1"/>
    </source>
</evidence>
<dbReference type="Proteomes" id="UP000467347">
    <property type="component" value="Unassembled WGS sequence"/>
</dbReference>
<protein>
    <submittedName>
        <fullName evidence="53">HTH-type transcriptional regulator YbbH</fullName>
    </submittedName>
    <submittedName>
        <fullName evidence="10 52">RpiR family transcriptional regulator</fullName>
    </submittedName>
    <submittedName>
        <fullName evidence="40">SIS domain-containing protein</fullName>
    </submittedName>
</protein>